<dbReference type="InterPro" id="IPR013536">
    <property type="entry name" value="WLM_dom"/>
</dbReference>
<dbReference type="PANTHER" id="PTHR46622">
    <property type="entry name" value="DNA-DEPENDENT METALLOPROTEASE WSS1"/>
    <property type="match status" value="1"/>
</dbReference>
<name>A0A699ZDJ0_HAELA</name>
<proteinExistence type="predicted"/>
<dbReference type="PANTHER" id="PTHR46622:SF1">
    <property type="entry name" value="DNA-DEPENDENT METALLOPROTEASE WSS1"/>
    <property type="match status" value="1"/>
</dbReference>
<comment type="caution">
    <text evidence="2">The sequence shown here is derived from an EMBL/GenBank/DDBJ whole genome shotgun (WGS) entry which is preliminary data.</text>
</comment>
<evidence type="ECO:0000259" key="1">
    <source>
        <dbReference type="PROSITE" id="PS51397"/>
    </source>
</evidence>
<dbReference type="Pfam" id="PF08325">
    <property type="entry name" value="WLM"/>
    <property type="match status" value="1"/>
</dbReference>
<sequence>MGWHNDAEAKRLLTDAAAQVQPIMRKRGWIVPLLTEFYPPNACLLGLNIGGGGGRTREVRVRLRQARDRTLFYPFEHVLGTLLHELVHNVQGPHNSVFYKLLDELNDECDELMAKGITGSGAGFHGPSKGRLGSHAFVPLHNPPSTVLREVAARAAEERAKKQRLMTRGPCCVGRASGQASGAALGAQ</sequence>
<dbReference type="EMBL" id="BLLF01001088">
    <property type="protein sequence ID" value="GFH17048.1"/>
    <property type="molecule type" value="Genomic_DNA"/>
</dbReference>
<accession>A0A699ZDJ0</accession>
<reference evidence="2 3" key="1">
    <citation type="submission" date="2020-02" db="EMBL/GenBank/DDBJ databases">
        <title>Draft genome sequence of Haematococcus lacustris strain NIES-144.</title>
        <authorList>
            <person name="Morimoto D."/>
            <person name="Nakagawa S."/>
            <person name="Yoshida T."/>
            <person name="Sawayama S."/>
        </authorList>
    </citation>
    <scope>NUCLEOTIDE SEQUENCE [LARGE SCALE GENOMIC DNA]</scope>
    <source>
        <strain evidence="2 3">NIES-144</strain>
    </source>
</reference>
<dbReference type="AlphaFoldDB" id="A0A699ZDJ0"/>
<dbReference type="Proteomes" id="UP000485058">
    <property type="component" value="Unassembled WGS sequence"/>
</dbReference>
<dbReference type="InterPro" id="IPR053000">
    <property type="entry name" value="WSS1-like_metalloprotease"/>
</dbReference>
<dbReference type="GO" id="GO:0005634">
    <property type="term" value="C:nucleus"/>
    <property type="evidence" value="ECO:0007669"/>
    <property type="project" value="TreeGrafter"/>
</dbReference>
<evidence type="ECO:0000313" key="2">
    <source>
        <dbReference type="EMBL" id="GFH17048.1"/>
    </source>
</evidence>
<feature type="domain" description="WLM" evidence="1">
    <location>
        <begin position="1"/>
        <end position="161"/>
    </location>
</feature>
<dbReference type="PROSITE" id="PS51397">
    <property type="entry name" value="WLM"/>
    <property type="match status" value="1"/>
</dbReference>
<feature type="non-terminal residue" evidence="2">
    <location>
        <position position="1"/>
    </location>
</feature>
<dbReference type="GO" id="GO:0008237">
    <property type="term" value="F:metallopeptidase activity"/>
    <property type="evidence" value="ECO:0007669"/>
    <property type="project" value="TreeGrafter"/>
</dbReference>
<keyword evidence="3" id="KW-1185">Reference proteome</keyword>
<dbReference type="GO" id="GO:0006281">
    <property type="term" value="P:DNA repair"/>
    <property type="evidence" value="ECO:0007669"/>
    <property type="project" value="TreeGrafter"/>
</dbReference>
<evidence type="ECO:0000313" key="3">
    <source>
        <dbReference type="Proteomes" id="UP000485058"/>
    </source>
</evidence>
<organism evidence="2 3">
    <name type="scientific">Haematococcus lacustris</name>
    <name type="common">Green alga</name>
    <name type="synonym">Haematococcus pluvialis</name>
    <dbReference type="NCBI Taxonomy" id="44745"/>
    <lineage>
        <taxon>Eukaryota</taxon>
        <taxon>Viridiplantae</taxon>
        <taxon>Chlorophyta</taxon>
        <taxon>core chlorophytes</taxon>
        <taxon>Chlorophyceae</taxon>
        <taxon>CS clade</taxon>
        <taxon>Chlamydomonadales</taxon>
        <taxon>Haematococcaceae</taxon>
        <taxon>Haematococcus</taxon>
    </lineage>
</organism>
<gene>
    <name evidence="2" type="ORF">HaLaN_13586</name>
</gene>
<protein>
    <submittedName>
        <fullName evidence="2">WLM domain-containing protein</fullName>
    </submittedName>
</protein>